<evidence type="ECO:0008006" key="3">
    <source>
        <dbReference type="Google" id="ProtNLM"/>
    </source>
</evidence>
<reference evidence="1 2" key="1">
    <citation type="submission" date="2021-07" db="EMBL/GenBank/DDBJ databases">
        <title>Actinomadura sp. PM05-2 isolated from lichen.</title>
        <authorList>
            <person name="Somphong A."/>
            <person name="Phongsopitanun W."/>
            <person name="Tanasupawat S."/>
            <person name="Peongsungnone V."/>
        </authorList>
    </citation>
    <scope>NUCLEOTIDE SEQUENCE [LARGE SCALE GENOMIC DNA]</scope>
    <source>
        <strain evidence="1 2">PM05-2</strain>
    </source>
</reference>
<dbReference type="EMBL" id="JAIBOA010000009">
    <property type="protein sequence ID" value="MBW8483980.1"/>
    <property type="molecule type" value="Genomic_DNA"/>
</dbReference>
<proteinExistence type="predicted"/>
<sequence length="85" mass="9531">MPIYEIRESEAGVPVLPVFSTLNDLIVQLGDEQPWVEVEVQSLLRIDGRPELVLDPVIDGAADRWNAEISAVFIENFKKRNGRGV</sequence>
<protein>
    <recommendedName>
        <fullName evidence="3">DUF5753 domain-containing protein</fullName>
    </recommendedName>
</protein>
<evidence type="ECO:0000313" key="2">
    <source>
        <dbReference type="Proteomes" id="UP000774570"/>
    </source>
</evidence>
<name>A0ABS7FU94_9ACTN</name>
<keyword evidence="2" id="KW-1185">Reference proteome</keyword>
<dbReference type="Proteomes" id="UP000774570">
    <property type="component" value="Unassembled WGS sequence"/>
</dbReference>
<evidence type="ECO:0000313" key="1">
    <source>
        <dbReference type="EMBL" id="MBW8483980.1"/>
    </source>
</evidence>
<accession>A0ABS7FU94</accession>
<organism evidence="1 2">
    <name type="scientific">Actinomadura parmotrematis</name>
    <dbReference type="NCBI Taxonomy" id="2864039"/>
    <lineage>
        <taxon>Bacteria</taxon>
        <taxon>Bacillati</taxon>
        <taxon>Actinomycetota</taxon>
        <taxon>Actinomycetes</taxon>
        <taxon>Streptosporangiales</taxon>
        <taxon>Thermomonosporaceae</taxon>
        <taxon>Actinomadura</taxon>
    </lineage>
</organism>
<dbReference type="RefSeq" id="WP_220167207.1">
    <property type="nucleotide sequence ID" value="NZ_JAIBOA010000009.1"/>
</dbReference>
<comment type="caution">
    <text evidence="1">The sequence shown here is derived from an EMBL/GenBank/DDBJ whole genome shotgun (WGS) entry which is preliminary data.</text>
</comment>
<gene>
    <name evidence="1" type="ORF">K1Y72_16455</name>
</gene>